<dbReference type="GO" id="GO:0044781">
    <property type="term" value="P:bacterial-type flagellum organization"/>
    <property type="evidence" value="ECO:0007669"/>
    <property type="project" value="UniProtKB-KW"/>
</dbReference>
<comment type="function">
    <text evidence="5">Required for formation of the rod structure in the basal body of the flagellar apparatus. Together with FliI and FliH, may constitute the export apparatus of flagellin.</text>
</comment>
<dbReference type="SUPFAM" id="SSF160544">
    <property type="entry name" value="EscU C-terminal domain-like"/>
    <property type="match status" value="1"/>
</dbReference>
<proteinExistence type="inferred from homology"/>
<dbReference type="PANTHER" id="PTHR30531:SF12">
    <property type="entry name" value="FLAGELLAR BIOSYNTHETIC PROTEIN FLHB"/>
    <property type="match status" value="1"/>
</dbReference>
<accession>A0A4D6YNU3</accession>
<reference evidence="7 8" key="2">
    <citation type="submission" date="2019-05" db="EMBL/GenBank/DDBJ databases">
        <title>Genome evolution of the obligate endosymbiont Buchnera aphidicola.</title>
        <authorList>
            <person name="Moran N.A."/>
        </authorList>
    </citation>
    <scope>NUCLEOTIDE SEQUENCE [LARGE SCALE GENOMIC DNA]</scope>
    <source>
        <strain evidence="7 8">Tca</strain>
    </source>
</reference>
<keyword evidence="6" id="KW-1133">Transmembrane helix</keyword>
<evidence type="ECO:0000256" key="3">
    <source>
        <dbReference type="ARBA" id="ARBA00022795"/>
    </source>
</evidence>
<keyword evidence="6" id="KW-0472">Membrane</keyword>
<reference evidence="7 8" key="1">
    <citation type="submission" date="2018-12" db="EMBL/GenBank/DDBJ databases">
        <authorList>
            <person name="Chong R.A."/>
        </authorList>
    </citation>
    <scope>NUCLEOTIDE SEQUENCE [LARGE SCALE GENOMIC DNA]</scope>
    <source>
        <strain evidence="7 8">Tca</strain>
    </source>
</reference>
<gene>
    <name evidence="7" type="ORF">D9V80_00915</name>
</gene>
<feature type="transmembrane region" description="Helical" evidence="6">
    <location>
        <begin position="189"/>
        <end position="211"/>
    </location>
</feature>
<dbReference type="GO" id="GO:0009306">
    <property type="term" value="P:protein secretion"/>
    <property type="evidence" value="ECO:0007669"/>
    <property type="project" value="InterPro"/>
</dbReference>
<evidence type="ECO:0000256" key="5">
    <source>
        <dbReference type="ARBA" id="ARBA00025078"/>
    </source>
</evidence>
<dbReference type="Proteomes" id="UP000298782">
    <property type="component" value="Chromosome"/>
</dbReference>
<dbReference type="GO" id="GO:0005886">
    <property type="term" value="C:plasma membrane"/>
    <property type="evidence" value="ECO:0007669"/>
    <property type="project" value="TreeGrafter"/>
</dbReference>
<organism evidence="7 8">
    <name type="scientific">Buchnera aphidicola</name>
    <name type="common">Thelaxes californica</name>
    <dbReference type="NCBI Taxonomy" id="1315998"/>
    <lineage>
        <taxon>Bacteria</taxon>
        <taxon>Pseudomonadati</taxon>
        <taxon>Pseudomonadota</taxon>
        <taxon>Gammaproteobacteria</taxon>
        <taxon>Enterobacterales</taxon>
        <taxon>Erwiniaceae</taxon>
        <taxon>Buchnera</taxon>
    </lineage>
</organism>
<dbReference type="AlphaFoldDB" id="A0A4D6YNU3"/>
<dbReference type="InterPro" id="IPR029025">
    <property type="entry name" value="T3SS_substrate_exporter_C"/>
</dbReference>
<dbReference type="Pfam" id="PF01312">
    <property type="entry name" value="Bac_export_2"/>
    <property type="match status" value="1"/>
</dbReference>
<name>A0A4D6YNU3_9GAMM</name>
<dbReference type="PANTHER" id="PTHR30531">
    <property type="entry name" value="FLAGELLAR BIOSYNTHETIC PROTEIN FLHB"/>
    <property type="match status" value="1"/>
</dbReference>
<feature type="transmembrane region" description="Helical" evidence="6">
    <location>
        <begin position="79"/>
        <end position="100"/>
    </location>
</feature>
<evidence type="ECO:0000256" key="1">
    <source>
        <dbReference type="ARBA" id="ARBA00010690"/>
    </source>
</evidence>
<dbReference type="Gene3D" id="6.10.250.2080">
    <property type="match status" value="1"/>
</dbReference>
<dbReference type="EMBL" id="CP034852">
    <property type="protein sequence ID" value="QCI26725.1"/>
    <property type="molecule type" value="Genomic_DNA"/>
</dbReference>
<keyword evidence="3" id="KW-1005">Bacterial flagellum biogenesis</keyword>
<keyword evidence="4" id="KW-1006">Bacterial flagellum protein export</keyword>
<keyword evidence="4" id="KW-0653">Protein transport</keyword>
<sequence>MTHNSDGEKTEQPSHYRLLKAKKKGENYYSQELNILLLFSFFTLIFYFYIKYIFFECINIIKHYLTFNKLRTCNIHDSFFYLVLFIKNIFFIHILIFLSIFFVSYIGPIIFGGGSLIYVPLKINFSKINPISGIKRIFSLQSIIELFKVIIKFFLIFGILIWYLIQHQFEIFIFSYSFDHVFFYNNLDVIFQGLILSILVFIPIVILDFFIKKWFFYNKLKMTKQELKDELKAMEGNPNIKRRILQTMRMLSRRYMLKKVKKADVIITNPVHYAIALNYKMKVMEAPKVLLKGKGMIALYITRNGKKHSIPIFESPELAKLLYYNTKIDEYIPEKLYLIIAEVLIWAWKLKKWEEKGYSEDTIPVKPKNLVIPSSLDL</sequence>
<dbReference type="OrthoDB" id="9807950at2"/>
<evidence type="ECO:0000313" key="7">
    <source>
        <dbReference type="EMBL" id="QCI26725.1"/>
    </source>
</evidence>
<dbReference type="PRINTS" id="PR00950">
    <property type="entry name" value="TYPE3IMSPROT"/>
</dbReference>
<keyword evidence="8" id="KW-1185">Reference proteome</keyword>
<keyword evidence="4" id="KW-0813">Transport</keyword>
<keyword evidence="7" id="KW-0969">Cilium</keyword>
<evidence type="ECO:0000256" key="6">
    <source>
        <dbReference type="SAM" id="Phobius"/>
    </source>
</evidence>
<keyword evidence="7" id="KW-0282">Flagellum</keyword>
<evidence type="ECO:0000256" key="2">
    <source>
        <dbReference type="ARBA" id="ARBA00021622"/>
    </source>
</evidence>
<comment type="similarity">
    <text evidence="1">Belongs to the type III secretion exporter family.</text>
</comment>
<feature type="transmembrane region" description="Helical" evidence="6">
    <location>
        <begin position="106"/>
        <end position="125"/>
    </location>
</feature>
<evidence type="ECO:0000313" key="8">
    <source>
        <dbReference type="Proteomes" id="UP000298782"/>
    </source>
</evidence>
<dbReference type="Gene3D" id="3.40.1690.10">
    <property type="entry name" value="secretion proteins EscU"/>
    <property type="match status" value="1"/>
</dbReference>
<evidence type="ECO:0000256" key="4">
    <source>
        <dbReference type="ARBA" id="ARBA00023225"/>
    </source>
</evidence>
<keyword evidence="6" id="KW-0812">Transmembrane</keyword>
<dbReference type="RefSeq" id="WP_158353334.1">
    <property type="nucleotide sequence ID" value="NZ_CP034852.1"/>
</dbReference>
<feature type="transmembrane region" description="Helical" evidence="6">
    <location>
        <begin position="146"/>
        <end position="165"/>
    </location>
</feature>
<feature type="transmembrane region" description="Helical" evidence="6">
    <location>
        <begin position="35"/>
        <end position="58"/>
    </location>
</feature>
<protein>
    <recommendedName>
        <fullName evidence="2">Flagellar biosynthetic protein FlhB</fullName>
    </recommendedName>
</protein>
<keyword evidence="7" id="KW-0966">Cell projection</keyword>
<dbReference type="InterPro" id="IPR006135">
    <property type="entry name" value="T3SS_substrate_exporter"/>
</dbReference>